<keyword evidence="4" id="KW-1185">Reference proteome</keyword>
<dbReference type="STRING" id="574650.SAMN04487966_108131"/>
<reference evidence="3 4" key="1">
    <citation type="submission" date="2016-10" db="EMBL/GenBank/DDBJ databases">
        <authorList>
            <person name="de Groot N.N."/>
        </authorList>
    </citation>
    <scope>NUCLEOTIDE SEQUENCE [LARGE SCALE GENOMIC DNA]</scope>
    <source>
        <strain evidence="3 4">CGMCC 1.7054</strain>
    </source>
</reference>
<feature type="domain" description="N-acetyltransferase" evidence="2">
    <location>
        <begin position="50"/>
        <end position="211"/>
    </location>
</feature>
<evidence type="ECO:0000313" key="4">
    <source>
        <dbReference type="Proteomes" id="UP000198881"/>
    </source>
</evidence>
<protein>
    <submittedName>
        <fullName evidence="3">Protein N-acetyltransferase, RimJ/RimL family</fullName>
    </submittedName>
</protein>
<dbReference type="GO" id="GO:1990189">
    <property type="term" value="F:protein N-terminal-serine acetyltransferase activity"/>
    <property type="evidence" value="ECO:0007669"/>
    <property type="project" value="TreeGrafter"/>
</dbReference>
<dbReference type="GO" id="GO:0005737">
    <property type="term" value="C:cytoplasm"/>
    <property type="evidence" value="ECO:0007669"/>
    <property type="project" value="TreeGrafter"/>
</dbReference>
<organism evidence="3 4">
    <name type="scientific">Micrococcus terreus</name>
    <dbReference type="NCBI Taxonomy" id="574650"/>
    <lineage>
        <taxon>Bacteria</taxon>
        <taxon>Bacillati</taxon>
        <taxon>Actinomycetota</taxon>
        <taxon>Actinomycetes</taxon>
        <taxon>Micrococcales</taxon>
        <taxon>Micrococcaceae</taxon>
        <taxon>Micrococcus</taxon>
    </lineage>
</organism>
<evidence type="ECO:0000313" key="3">
    <source>
        <dbReference type="EMBL" id="SFV23804.1"/>
    </source>
</evidence>
<dbReference type="PANTHER" id="PTHR43441:SF11">
    <property type="entry name" value="RIBOSOMAL-PROTEIN-SERINE ACETYLTRANSFERASE"/>
    <property type="match status" value="1"/>
</dbReference>
<feature type="region of interest" description="Disordered" evidence="1">
    <location>
        <begin position="1"/>
        <end position="26"/>
    </location>
</feature>
<name>A0A1I7MPF3_9MICC</name>
<dbReference type="OrthoDB" id="3466127at2"/>
<dbReference type="Pfam" id="PF13302">
    <property type="entry name" value="Acetyltransf_3"/>
    <property type="match status" value="1"/>
</dbReference>
<dbReference type="InterPro" id="IPR000182">
    <property type="entry name" value="GNAT_dom"/>
</dbReference>
<dbReference type="RefSeq" id="WP_091698154.1">
    <property type="nucleotide sequence ID" value="NZ_FPCG01000008.1"/>
</dbReference>
<dbReference type="Proteomes" id="UP000198881">
    <property type="component" value="Unassembled WGS sequence"/>
</dbReference>
<evidence type="ECO:0000259" key="2">
    <source>
        <dbReference type="Pfam" id="PF13302"/>
    </source>
</evidence>
<sequence length="274" mass="29576">MSSSPSDTAPDTAQPSPRRSGLLPPWFPAPEPADLHGWWPLFGLRAETERLVLRPVADADLPALLAAVQRGIHPTGQNPFGEVPWSQAPAQDVWRQTLQHIWRTRAATGPRTWTVQCGVWDRLGDPDGPCGGPDGELIGLQDVSAQNFHLTRTVETGSWLRHDVQGQGLGRQARTVGLVLAFDHLGALAAETSCASWNQASQRVSTSLGYRFNGAHVRAWGREPETVLHFRLTPEEFLRPQTPVSVTGIAPVQAFLGIPAVPTPAPAPSGETSA</sequence>
<gene>
    <name evidence="3" type="ORF">SAMN04487966_108131</name>
</gene>
<dbReference type="Gene3D" id="3.40.630.30">
    <property type="match status" value="1"/>
</dbReference>
<accession>A0A1I7MPF3</accession>
<proteinExistence type="predicted"/>
<keyword evidence="3" id="KW-0808">Transferase</keyword>
<dbReference type="EMBL" id="FPCG01000008">
    <property type="protein sequence ID" value="SFV23804.1"/>
    <property type="molecule type" value="Genomic_DNA"/>
</dbReference>
<dbReference type="AlphaFoldDB" id="A0A1I7MPF3"/>
<dbReference type="InterPro" id="IPR016181">
    <property type="entry name" value="Acyl_CoA_acyltransferase"/>
</dbReference>
<feature type="compositionally biased region" description="Polar residues" evidence="1">
    <location>
        <begin position="1"/>
        <end position="17"/>
    </location>
</feature>
<dbReference type="PANTHER" id="PTHR43441">
    <property type="entry name" value="RIBOSOMAL-PROTEIN-SERINE ACETYLTRANSFERASE"/>
    <property type="match status" value="1"/>
</dbReference>
<dbReference type="GO" id="GO:0008999">
    <property type="term" value="F:protein-N-terminal-alanine acetyltransferase activity"/>
    <property type="evidence" value="ECO:0007669"/>
    <property type="project" value="TreeGrafter"/>
</dbReference>
<evidence type="ECO:0000256" key="1">
    <source>
        <dbReference type="SAM" id="MobiDB-lite"/>
    </source>
</evidence>
<dbReference type="InterPro" id="IPR051908">
    <property type="entry name" value="Ribosomal_N-acetyltransferase"/>
</dbReference>
<dbReference type="SUPFAM" id="SSF55729">
    <property type="entry name" value="Acyl-CoA N-acyltransferases (Nat)"/>
    <property type="match status" value="1"/>
</dbReference>